<dbReference type="InterPro" id="IPR000182">
    <property type="entry name" value="GNAT_dom"/>
</dbReference>
<keyword evidence="5" id="KW-0012">Acyltransferase</keyword>
<dbReference type="InterPro" id="IPR016181">
    <property type="entry name" value="Acyl_CoA_acyltransferase"/>
</dbReference>
<comment type="similarity">
    <text evidence="6">Belongs to the acetyltransferase family. NAA60 subfamily.</text>
</comment>
<dbReference type="GO" id="GO:0120518">
    <property type="term" value="F:protein N-terminal-methionine acetyltransferase activity"/>
    <property type="evidence" value="ECO:0007669"/>
    <property type="project" value="UniProtKB-EC"/>
</dbReference>
<keyword evidence="4" id="KW-0156">Chromatin regulator</keyword>
<name>A0A915DMH1_9BILA</name>
<comment type="catalytic activity">
    <reaction evidence="10">
        <text>N-terminal L-methionyl-[transmembrane protein] + acetyl-CoA = N-terminal N(alpha)-acetyl-L-methionyl-[transmembrane protein] + CoA + H(+)</text>
        <dbReference type="Rhea" id="RHEA:50604"/>
        <dbReference type="Rhea" id="RHEA-COMP:12745"/>
        <dbReference type="Rhea" id="RHEA-COMP:12746"/>
        <dbReference type="ChEBI" id="CHEBI:15378"/>
        <dbReference type="ChEBI" id="CHEBI:57287"/>
        <dbReference type="ChEBI" id="CHEBI:57288"/>
        <dbReference type="ChEBI" id="CHEBI:64731"/>
        <dbReference type="ChEBI" id="CHEBI:133414"/>
        <dbReference type="EC" id="2.3.1.259"/>
    </reaction>
</comment>
<evidence type="ECO:0000256" key="7">
    <source>
        <dbReference type="ARBA" id="ARBA00026111"/>
    </source>
</evidence>
<keyword evidence="2" id="KW-0808">Transferase</keyword>
<dbReference type="PANTHER" id="PTHR14744">
    <property type="entry name" value="N-ALPHA-ACETYLTRANSFERASE 60"/>
    <property type="match status" value="1"/>
</dbReference>
<dbReference type="PANTHER" id="PTHR14744:SF15">
    <property type="entry name" value="N-ALPHA-ACETYLTRANSFERASE 60"/>
    <property type="match status" value="1"/>
</dbReference>
<evidence type="ECO:0000256" key="2">
    <source>
        <dbReference type="ARBA" id="ARBA00022679"/>
    </source>
</evidence>
<feature type="domain" description="N-acetyltransferase" evidence="12">
    <location>
        <begin position="39"/>
        <end position="182"/>
    </location>
</feature>
<evidence type="ECO:0000256" key="5">
    <source>
        <dbReference type="ARBA" id="ARBA00023315"/>
    </source>
</evidence>
<evidence type="ECO:0000256" key="6">
    <source>
        <dbReference type="ARBA" id="ARBA00025774"/>
    </source>
</evidence>
<evidence type="ECO:0000256" key="8">
    <source>
        <dbReference type="ARBA" id="ARBA00026144"/>
    </source>
</evidence>
<dbReference type="AlphaFoldDB" id="A0A915DMH1"/>
<dbReference type="SUPFAM" id="SSF55729">
    <property type="entry name" value="Acyl-CoA N-acyltransferases (Nat)"/>
    <property type="match status" value="1"/>
</dbReference>
<feature type="region of interest" description="Disordered" evidence="11">
    <location>
        <begin position="17"/>
        <end position="36"/>
    </location>
</feature>
<dbReference type="InterPro" id="IPR045141">
    <property type="entry name" value="NAA60-like"/>
</dbReference>
<evidence type="ECO:0000256" key="4">
    <source>
        <dbReference type="ARBA" id="ARBA00022853"/>
    </source>
</evidence>
<feature type="compositionally biased region" description="Low complexity" evidence="11">
    <location>
        <begin position="17"/>
        <end position="31"/>
    </location>
</feature>
<accession>A0A915DMH1</accession>
<evidence type="ECO:0000259" key="12">
    <source>
        <dbReference type="PROSITE" id="PS51186"/>
    </source>
</evidence>
<keyword evidence="13" id="KW-1185">Reference proteome</keyword>
<sequence>MQSVEHLVPLGQTSISIDQSTSSAPSCSAQSNGTESGKWRIGTLIEKDFDAVCAICKESFPLDYPQSWFQEVVTGKFISFGLYYGDEDRDLCIVEQRQQQSYVLYILSLAVKAEFRRKGVATILLQHLMRTAVRRPPYPKMVFLHVLSKNYAAISFYKQNGFKHHSTLLNYYQIVENGLTVYYDGFTFVIYTNGGASPWSSRELCNLLWSIICAPFRLLFRLKSPFRSFSFF</sequence>
<evidence type="ECO:0000256" key="3">
    <source>
        <dbReference type="ARBA" id="ARBA00022829"/>
    </source>
</evidence>
<dbReference type="WBParaSite" id="jg21556">
    <property type="protein sequence ID" value="jg21556"/>
    <property type="gene ID" value="jg21556"/>
</dbReference>
<evidence type="ECO:0000256" key="11">
    <source>
        <dbReference type="SAM" id="MobiDB-lite"/>
    </source>
</evidence>
<dbReference type="PROSITE" id="PS51186">
    <property type="entry name" value="GNAT"/>
    <property type="match status" value="1"/>
</dbReference>
<organism evidence="13 14">
    <name type="scientific">Ditylenchus dipsaci</name>
    <dbReference type="NCBI Taxonomy" id="166011"/>
    <lineage>
        <taxon>Eukaryota</taxon>
        <taxon>Metazoa</taxon>
        <taxon>Ecdysozoa</taxon>
        <taxon>Nematoda</taxon>
        <taxon>Chromadorea</taxon>
        <taxon>Rhabditida</taxon>
        <taxon>Tylenchina</taxon>
        <taxon>Tylenchomorpha</taxon>
        <taxon>Sphaerularioidea</taxon>
        <taxon>Anguinidae</taxon>
        <taxon>Anguininae</taxon>
        <taxon>Ditylenchus</taxon>
    </lineage>
</organism>
<dbReference type="CDD" id="cd04301">
    <property type="entry name" value="NAT_SF"/>
    <property type="match status" value="1"/>
</dbReference>
<dbReference type="Proteomes" id="UP000887574">
    <property type="component" value="Unplaced"/>
</dbReference>
<dbReference type="GO" id="GO:0004402">
    <property type="term" value="F:histone acetyltransferase activity"/>
    <property type="evidence" value="ECO:0007669"/>
    <property type="project" value="TreeGrafter"/>
</dbReference>
<protein>
    <recommendedName>
        <fullName evidence="8">N-alpha-acetyltransferase 60</fullName>
        <ecNumber evidence="7">2.3.1.259</ecNumber>
        <ecNumber evidence="1">2.3.1.48</ecNumber>
    </recommendedName>
</protein>
<dbReference type="Pfam" id="PF00583">
    <property type="entry name" value="Acetyltransf_1"/>
    <property type="match status" value="1"/>
</dbReference>
<dbReference type="GO" id="GO:0000139">
    <property type="term" value="C:Golgi membrane"/>
    <property type="evidence" value="ECO:0007669"/>
    <property type="project" value="TreeGrafter"/>
</dbReference>
<dbReference type="EC" id="2.3.1.259" evidence="7"/>
<keyword evidence="3" id="KW-0159">Chromosome partition</keyword>
<evidence type="ECO:0000313" key="14">
    <source>
        <dbReference type="WBParaSite" id="jg21556"/>
    </source>
</evidence>
<evidence type="ECO:0000256" key="9">
    <source>
        <dbReference type="ARBA" id="ARBA00048017"/>
    </source>
</evidence>
<dbReference type="Gene3D" id="3.40.630.30">
    <property type="match status" value="1"/>
</dbReference>
<dbReference type="EC" id="2.3.1.48" evidence="1"/>
<evidence type="ECO:0000313" key="13">
    <source>
        <dbReference type="Proteomes" id="UP000887574"/>
    </source>
</evidence>
<comment type="catalytic activity">
    <reaction evidence="9">
        <text>L-lysyl-[protein] + acetyl-CoA = N(6)-acetyl-L-lysyl-[protein] + CoA + H(+)</text>
        <dbReference type="Rhea" id="RHEA:45948"/>
        <dbReference type="Rhea" id="RHEA-COMP:9752"/>
        <dbReference type="Rhea" id="RHEA-COMP:10731"/>
        <dbReference type="ChEBI" id="CHEBI:15378"/>
        <dbReference type="ChEBI" id="CHEBI:29969"/>
        <dbReference type="ChEBI" id="CHEBI:57287"/>
        <dbReference type="ChEBI" id="CHEBI:57288"/>
        <dbReference type="ChEBI" id="CHEBI:61930"/>
        <dbReference type="EC" id="2.3.1.48"/>
    </reaction>
</comment>
<evidence type="ECO:0000256" key="10">
    <source>
        <dbReference type="ARBA" id="ARBA00048848"/>
    </source>
</evidence>
<reference evidence="14" key="1">
    <citation type="submission" date="2022-11" db="UniProtKB">
        <authorList>
            <consortium name="WormBaseParasite"/>
        </authorList>
    </citation>
    <scope>IDENTIFICATION</scope>
</reference>
<proteinExistence type="inferred from homology"/>
<dbReference type="GO" id="GO:0007059">
    <property type="term" value="P:chromosome segregation"/>
    <property type="evidence" value="ECO:0007669"/>
    <property type="project" value="UniProtKB-KW"/>
</dbReference>
<evidence type="ECO:0000256" key="1">
    <source>
        <dbReference type="ARBA" id="ARBA00013184"/>
    </source>
</evidence>